<dbReference type="Proteomes" id="UP000886741">
    <property type="component" value="Unassembled WGS sequence"/>
</dbReference>
<dbReference type="InterPro" id="IPR010982">
    <property type="entry name" value="Lambda_DNA-bd_dom_sf"/>
</dbReference>
<protein>
    <submittedName>
        <fullName evidence="1">Uncharacterized protein</fullName>
    </submittedName>
</protein>
<comment type="caution">
    <text evidence="1">The sequence shown here is derived from an EMBL/GenBank/DDBJ whole genome shotgun (WGS) entry which is preliminary data.</text>
</comment>
<organism evidence="1 2">
    <name type="scientific">Candidatus Avoscillospira avistercoris</name>
    <dbReference type="NCBI Taxonomy" id="2840707"/>
    <lineage>
        <taxon>Bacteria</taxon>
        <taxon>Bacillati</taxon>
        <taxon>Bacillota</taxon>
        <taxon>Clostridia</taxon>
        <taxon>Eubacteriales</taxon>
        <taxon>Oscillospiraceae</taxon>
        <taxon>Oscillospiraceae incertae sedis</taxon>
        <taxon>Candidatus Avoscillospira</taxon>
    </lineage>
</organism>
<name>A0A9D1F9J6_9FIRM</name>
<reference evidence="1" key="1">
    <citation type="submission" date="2020-10" db="EMBL/GenBank/DDBJ databases">
        <authorList>
            <person name="Gilroy R."/>
        </authorList>
    </citation>
    <scope>NUCLEOTIDE SEQUENCE</scope>
    <source>
        <strain evidence="1">ChiBcec16-1751</strain>
    </source>
</reference>
<reference evidence="1" key="2">
    <citation type="journal article" date="2021" name="PeerJ">
        <title>Extensive microbial diversity within the chicken gut microbiome revealed by metagenomics and culture.</title>
        <authorList>
            <person name="Gilroy R."/>
            <person name="Ravi A."/>
            <person name="Getino M."/>
            <person name="Pursley I."/>
            <person name="Horton D.L."/>
            <person name="Alikhan N.F."/>
            <person name="Baker D."/>
            <person name="Gharbi K."/>
            <person name="Hall N."/>
            <person name="Watson M."/>
            <person name="Adriaenssens E.M."/>
            <person name="Foster-Nyarko E."/>
            <person name="Jarju S."/>
            <person name="Secka A."/>
            <person name="Antonio M."/>
            <person name="Oren A."/>
            <person name="Chaudhuri R.R."/>
            <person name="La Ragione R."/>
            <person name="Hildebrand F."/>
            <person name="Pallen M.J."/>
        </authorList>
    </citation>
    <scope>NUCLEOTIDE SEQUENCE</scope>
    <source>
        <strain evidence="1">ChiBcec16-1751</strain>
    </source>
</reference>
<evidence type="ECO:0000313" key="1">
    <source>
        <dbReference type="EMBL" id="HIS64813.1"/>
    </source>
</evidence>
<dbReference type="EMBL" id="DVJJ01000080">
    <property type="protein sequence ID" value="HIS64813.1"/>
    <property type="molecule type" value="Genomic_DNA"/>
</dbReference>
<evidence type="ECO:0000313" key="2">
    <source>
        <dbReference type="Proteomes" id="UP000886741"/>
    </source>
</evidence>
<accession>A0A9D1F9J6</accession>
<dbReference type="AlphaFoldDB" id="A0A9D1F9J6"/>
<gene>
    <name evidence="1" type="ORF">IAA83_05510</name>
</gene>
<dbReference type="GO" id="GO:0003677">
    <property type="term" value="F:DNA binding"/>
    <property type="evidence" value="ECO:0007669"/>
    <property type="project" value="InterPro"/>
</dbReference>
<proteinExistence type="predicted"/>
<sequence length="89" mass="10036">MPKVYLTAQARAEAAEMKQNEAFTMAVKTVRARTNQSYATVAETVGMDRSTLWKLTQPEFVGRAQFGRIRAVAHAVKMTKEEWLRLGGF</sequence>
<dbReference type="SUPFAM" id="SSF47413">
    <property type="entry name" value="lambda repressor-like DNA-binding domains"/>
    <property type="match status" value="1"/>
</dbReference>